<dbReference type="Gene3D" id="3.40.525.10">
    <property type="entry name" value="CRAL-TRIO lipid binding domain"/>
    <property type="match status" value="1"/>
</dbReference>
<evidence type="ECO:0000313" key="6">
    <source>
        <dbReference type="Proteomes" id="UP000541444"/>
    </source>
</evidence>
<dbReference type="GO" id="GO:0005524">
    <property type="term" value="F:ATP binding"/>
    <property type="evidence" value="ECO:0007669"/>
    <property type="project" value="UniProtKB-KW"/>
</dbReference>
<name>A0A7J7NLT5_9MAGN</name>
<gene>
    <name evidence="5" type="ORF">GIB67_011481</name>
</gene>
<keyword evidence="1" id="KW-0547">Nucleotide-binding</keyword>
<feature type="domain" description="Galactokinase N-terminal" evidence="4">
    <location>
        <begin position="484"/>
        <end position="532"/>
    </location>
</feature>
<keyword evidence="2" id="KW-0067">ATP-binding</keyword>
<comment type="caution">
    <text evidence="5">The sequence shown here is derived from an EMBL/GenBank/DDBJ whole genome shotgun (WGS) entry which is preliminary data.</text>
</comment>
<dbReference type="Proteomes" id="UP000541444">
    <property type="component" value="Unassembled WGS sequence"/>
</dbReference>
<dbReference type="EMBL" id="JACGCM010000704">
    <property type="protein sequence ID" value="KAF6168096.1"/>
    <property type="molecule type" value="Genomic_DNA"/>
</dbReference>
<dbReference type="InterPro" id="IPR020568">
    <property type="entry name" value="Ribosomal_Su5_D2-typ_SF"/>
</dbReference>
<dbReference type="GO" id="GO:0006012">
    <property type="term" value="P:galactose metabolic process"/>
    <property type="evidence" value="ECO:0007669"/>
    <property type="project" value="TreeGrafter"/>
</dbReference>
<dbReference type="OrthoDB" id="1434354at2759"/>
<reference evidence="5 6" key="1">
    <citation type="journal article" date="2020" name="IScience">
        <title>Genome Sequencing of the Endangered Kingdonia uniflora (Circaeasteraceae, Ranunculales) Reveals Potential Mechanisms of Evolutionary Specialization.</title>
        <authorList>
            <person name="Sun Y."/>
            <person name="Deng T."/>
            <person name="Zhang A."/>
            <person name="Moore M.J."/>
            <person name="Landis J.B."/>
            <person name="Lin N."/>
            <person name="Zhang H."/>
            <person name="Zhang X."/>
            <person name="Huang J."/>
            <person name="Zhang X."/>
            <person name="Sun H."/>
            <person name="Wang H."/>
        </authorList>
    </citation>
    <scope>NUCLEOTIDE SEQUENCE [LARGE SCALE GENOMIC DNA]</scope>
    <source>
        <strain evidence="5">TB1705</strain>
        <tissue evidence="5">Leaf</tissue>
    </source>
</reference>
<accession>A0A7J7NLT5</accession>
<dbReference type="AlphaFoldDB" id="A0A7J7NLT5"/>
<protein>
    <recommendedName>
        <fullName evidence="4">Galactokinase N-terminal domain-containing protein</fullName>
    </recommendedName>
</protein>
<evidence type="ECO:0000259" key="4">
    <source>
        <dbReference type="Pfam" id="PF10509"/>
    </source>
</evidence>
<dbReference type="Gene3D" id="3.30.70.3170">
    <property type="match status" value="1"/>
</dbReference>
<dbReference type="InterPro" id="IPR036554">
    <property type="entry name" value="GHMP_kinase_C_sf"/>
</dbReference>
<organism evidence="5 6">
    <name type="scientific">Kingdonia uniflora</name>
    <dbReference type="NCBI Taxonomy" id="39325"/>
    <lineage>
        <taxon>Eukaryota</taxon>
        <taxon>Viridiplantae</taxon>
        <taxon>Streptophyta</taxon>
        <taxon>Embryophyta</taxon>
        <taxon>Tracheophyta</taxon>
        <taxon>Spermatophyta</taxon>
        <taxon>Magnoliopsida</taxon>
        <taxon>Ranunculales</taxon>
        <taxon>Circaeasteraceae</taxon>
        <taxon>Kingdonia</taxon>
    </lineage>
</organism>
<dbReference type="GO" id="GO:0004335">
    <property type="term" value="F:galactokinase activity"/>
    <property type="evidence" value="ECO:0007669"/>
    <property type="project" value="TreeGrafter"/>
</dbReference>
<dbReference type="Pfam" id="PF10509">
    <property type="entry name" value="GalKase_gal_bdg"/>
    <property type="match status" value="1"/>
</dbReference>
<dbReference type="InterPro" id="IPR036865">
    <property type="entry name" value="CRAL-TRIO_dom_sf"/>
</dbReference>
<dbReference type="PROSITE" id="PS00106">
    <property type="entry name" value="GALACTOKINASE"/>
    <property type="match status" value="1"/>
</dbReference>
<dbReference type="Gene3D" id="3.30.230.10">
    <property type="match status" value="2"/>
</dbReference>
<feature type="compositionally biased region" description="Low complexity" evidence="3">
    <location>
        <begin position="195"/>
        <end position="204"/>
    </location>
</feature>
<dbReference type="GO" id="GO:0005829">
    <property type="term" value="C:cytosol"/>
    <property type="evidence" value="ECO:0007669"/>
    <property type="project" value="TreeGrafter"/>
</dbReference>
<dbReference type="InterPro" id="IPR019741">
    <property type="entry name" value="Galactokinase_CS"/>
</dbReference>
<evidence type="ECO:0000313" key="5">
    <source>
        <dbReference type="EMBL" id="KAF6168096.1"/>
    </source>
</evidence>
<dbReference type="InterPro" id="IPR019539">
    <property type="entry name" value="GalKase_N"/>
</dbReference>
<sequence length="683" mass="76388">MSNVGDVSVSLRRTRLRRQIRGLAYLRDSLAGILRRTGFQGKTPFHLYQLSIGGVKEEETLVAKEEEEYLKSFCCTIIFSSREEGSVTEGMDVREMELEIGGHFYLEIFREVIMEPVARKEVVRQIIEEEVEEEDMRIAGGEETGVRASKKSGANEEKCSVLPRETNMDFKDVPEVTTSRKLALRFAKKNIVKGGSTSGTTMSGEVEKTTKKRRVDPPAKTTRLLKGICLGIEEGKTELQNGKVVLEKKVARLKVNLVLEGERLERQLLAVGYTKANIKAIMASTYVEEDEVEEDVPAEEGVVTRLDAVSPITDLDNHREGNKKFAQKMNLLRDEVDAKSAQGNNETEQTKVRLMRTYVEKQDPSAKDVDDLLIRWFLRSRKLDIEKASTHFLTYLEWRARFVPNGSISELEIPSELGQNKVFLSGWDKTRRPISVVLGGRHVPTKGTEGIEDLRLFTSLEPFYGNGSQHEEADQLRFDNIKSKFLEVFGHPSEPYARSPGRVNLIGEHIDYEGYSVLPMALRQDFIVAIRKHDVAESPKHLRIANVNCQKYSMFGLDVLLDETVPTGSGLSSSDAFVCSSTVAIMAESVKAVMAATNYNKKIVECPSRQLFTSHASFDPILAVKDTVSSNLSDEEMLKKLGHLLNESHYSCSVLYDCSCAELEQLVKICGDNGAPGARLTGA</sequence>
<dbReference type="SUPFAM" id="SSF46938">
    <property type="entry name" value="CRAL/TRIO N-terminal domain"/>
    <property type="match status" value="1"/>
</dbReference>
<dbReference type="SUPFAM" id="SSF54211">
    <property type="entry name" value="Ribosomal protein S5 domain 2-like"/>
    <property type="match status" value="1"/>
</dbReference>
<dbReference type="InterPro" id="IPR014721">
    <property type="entry name" value="Ribsml_uS5_D2-typ_fold_subgr"/>
</dbReference>
<dbReference type="PANTHER" id="PTHR10457:SF7">
    <property type="entry name" value="GALACTOKINASE-RELATED"/>
    <property type="match status" value="1"/>
</dbReference>
<dbReference type="PANTHER" id="PTHR10457">
    <property type="entry name" value="MEVALONATE KINASE/GALACTOKINASE"/>
    <property type="match status" value="1"/>
</dbReference>
<proteinExistence type="predicted"/>
<feature type="region of interest" description="Disordered" evidence="3">
    <location>
        <begin position="195"/>
        <end position="217"/>
    </location>
</feature>
<dbReference type="Gene3D" id="1.20.1440.340">
    <property type="match status" value="1"/>
</dbReference>
<dbReference type="PRINTS" id="PR00959">
    <property type="entry name" value="MEVGALKINASE"/>
</dbReference>
<keyword evidence="6" id="KW-1185">Reference proteome</keyword>
<evidence type="ECO:0000256" key="2">
    <source>
        <dbReference type="ARBA" id="ARBA00022840"/>
    </source>
</evidence>
<evidence type="ECO:0000256" key="3">
    <source>
        <dbReference type="SAM" id="MobiDB-lite"/>
    </source>
</evidence>
<evidence type="ECO:0000256" key="1">
    <source>
        <dbReference type="ARBA" id="ARBA00022741"/>
    </source>
</evidence>
<dbReference type="SUPFAM" id="SSF55060">
    <property type="entry name" value="GHMP Kinase, C-terminal domain"/>
    <property type="match status" value="1"/>
</dbReference>
<dbReference type="InterPro" id="IPR036273">
    <property type="entry name" value="CRAL/TRIO_N_dom_sf"/>
</dbReference>